<dbReference type="PANTHER" id="PTHR48111">
    <property type="entry name" value="REGULATOR OF RPOS"/>
    <property type="match status" value="1"/>
</dbReference>
<evidence type="ECO:0000313" key="10">
    <source>
        <dbReference type="EMBL" id="GAA6410516.1"/>
    </source>
</evidence>
<dbReference type="EMBL" id="BAABYW010000001">
    <property type="protein sequence ID" value="GAA6410516.1"/>
    <property type="molecule type" value="Genomic_DNA"/>
</dbReference>
<dbReference type="CDD" id="cd00383">
    <property type="entry name" value="trans_reg_C"/>
    <property type="match status" value="1"/>
</dbReference>
<organism evidence="10 11">
    <name type="scientific">Blautia hominis</name>
    <dbReference type="NCBI Taxonomy" id="2025493"/>
    <lineage>
        <taxon>Bacteria</taxon>
        <taxon>Bacillati</taxon>
        <taxon>Bacillota</taxon>
        <taxon>Clostridia</taxon>
        <taxon>Lachnospirales</taxon>
        <taxon>Lachnospiraceae</taxon>
        <taxon>Blautia</taxon>
    </lineage>
</organism>
<dbReference type="PROSITE" id="PS50110">
    <property type="entry name" value="RESPONSE_REGULATORY"/>
    <property type="match status" value="1"/>
</dbReference>
<accession>A0ABQ0BGC8</accession>
<sequence>MKANILIIEDETEIQNILKELLTDAGYKVDVAGDGLEGITDFRQKEYDLVLLDLMLPKIDGYAVCEMIRKESQVPVLMLTALDEEDDQVRGFDVLADDYMTKPFSLKLVLKRVEALLRRSVEAENTEDGDCLCHGNIRLDPVGVQVFVSGSEVPLTKLEYDLLVLFMRNKGRVFTRDELLNLVWGYDYAGYEKAVNIHIMNLRRKLDLDCIETVRGVGYRFAKED</sequence>
<dbReference type="Gene3D" id="6.10.250.690">
    <property type="match status" value="1"/>
</dbReference>
<dbReference type="InterPro" id="IPR011006">
    <property type="entry name" value="CheY-like_superfamily"/>
</dbReference>
<dbReference type="CDD" id="cd17574">
    <property type="entry name" value="REC_OmpR"/>
    <property type="match status" value="1"/>
</dbReference>
<comment type="function">
    <text evidence="5">May play the central regulatory role in sporulation. It may be an element of the effector pathway responsible for the activation of sporulation genes in response to nutritional stress. Spo0A may act in concert with spo0H (a sigma factor) to control the expression of some genes that are critical to the sporulation process.</text>
</comment>
<evidence type="ECO:0000256" key="1">
    <source>
        <dbReference type="ARBA" id="ARBA00018672"/>
    </source>
</evidence>
<dbReference type="PROSITE" id="PS51755">
    <property type="entry name" value="OMPR_PHOB"/>
    <property type="match status" value="1"/>
</dbReference>
<feature type="modified residue" description="4-aspartylphosphate" evidence="6">
    <location>
        <position position="53"/>
    </location>
</feature>
<dbReference type="Pfam" id="PF00486">
    <property type="entry name" value="Trans_reg_C"/>
    <property type="match status" value="1"/>
</dbReference>
<dbReference type="InterPro" id="IPR001867">
    <property type="entry name" value="OmpR/PhoB-type_DNA-bd"/>
</dbReference>
<evidence type="ECO:0000256" key="5">
    <source>
        <dbReference type="ARBA" id="ARBA00024867"/>
    </source>
</evidence>
<evidence type="ECO:0000256" key="6">
    <source>
        <dbReference type="PROSITE-ProRule" id="PRU00169"/>
    </source>
</evidence>
<evidence type="ECO:0000256" key="7">
    <source>
        <dbReference type="PROSITE-ProRule" id="PRU01091"/>
    </source>
</evidence>
<feature type="domain" description="Response regulatory" evidence="8">
    <location>
        <begin position="4"/>
        <end position="117"/>
    </location>
</feature>
<keyword evidence="2" id="KW-0805">Transcription regulation</keyword>
<dbReference type="InterPro" id="IPR039420">
    <property type="entry name" value="WalR-like"/>
</dbReference>
<comment type="caution">
    <text evidence="10">The sequence shown here is derived from an EMBL/GenBank/DDBJ whole genome shotgun (WGS) entry which is preliminary data.</text>
</comment>
<dbReference type="SMART" id="SM00448">
    <property type="entry name" value="REC"/>
    <property type="match status" value="1"/>
</dbReference>
<evidence type="ECO:0000256" key="3">
    <source>
        <dbReference type="ARBA" id="ARBA00023125"/>
    </source>
</evidence>
<evidence type="ECO:0000259" key="8">
    <source>
        <dbReference type="PROSITE" id="PS50110"/>
    </source>
</evidence>
<keyword evidence="11" id="KW-1185">Reference proteome</keyword>
<proteinExistence type="predicted"/>
<dbReference type="Gene3D" id="3.40.50.2300">
    <property type="match status" value="1"/>
</dbReference>
<feature type="DNA-binding region" description="OmpR/PhoB-type" evidence="7">
    <location>
        <begin position="129"/>
        <end position="223"/>
    </location>
</feature>
<dbReference type="Proteomes" id="UP001600943">
    <property type="component" value="Unassembled WGS sequence"/>
</dbReference>
<dbReference type="InterPro" id="IPR016032">
    <property type="entry name" value="Sig_transdc_resp-reg_C-effctor"/>
</dbReference>
<dbReference type="InterPro" id="IPR001789">
    <property type="entry name" value="Sig_transdc_resp-reg_receiver"/>
</dbReference>
<keyword evidence="6" id="KW-0597">Phosphoprotein</keyword>
<dbReference type="SUPFAM" id="SSF46894">
    <property type="entry name" value="C-terminal effector domain of the bipartite response regulators"/>
    <property type="match status" value="1"/>
</dbReference>
<protein>
    <recommendedName>
        <fullName evidence="1">Stage 0 sporulation protein A homolog</fullName>
    </recommendedName>
</protein>
<dbReference type="SMART" id="SM00862">
    <property type="entry name" value="Trans_reg_C"/>
    <property type="match status" value="1"/>
</dbReference>
<dbReference type="RefSeq" id="WP_095175494.1">
    <property type="nucleotide sequence ID" value="NZ_BAABYW010000001.1"/>
</dbReference>
<feature type="domain" description="OmpR/PhoB-type" evidence="9">
    <location>
        <begin position="129"/>
        <end position="223"/>
    </location>
</feature>
<reference evidence="10 11" key="1">
    <citation type="submission" date="2024-04" db="EMBL/GenBank/DDBJ databases">
        <title>Defined microbial consortia suppress multidrug-resistant proinflammatory Enterobacteriaceae via ecological control.</title>
        <authorList>
            <person name="Furuichi M."/>
            <person name="Kawaguchi T."/>
            <person name="Pust M."/>
            <person name="Yasuma K."/>
            <person name="Plichta D."/>
            <person name="Hasegawa N."/>
            <person name="Ohya T."/>
            <person name="Bhattarai S."/>
            <person name="Sasajima S."/>
            <person name="Aoto Y."/>
            <person name="Tuganbaev T."/>
            <person name="Yaginuma M."/>
            <person name="Ueda M."/>
            <person name="Okahashi N."/>
            <person name="Amafuji K."/>
            <person name="Kiridooshi Y."/>
            <person name="Sugita K."/>
            <person name="Strazar M."/>
            <person name="Skelly A."/>
            <person name="Suda W."/>
            <person name="Hattori M."/>
            <person name="Nakamoto N."/>
            <person name="Caballero S."/>
            <person name="Norman J."/>
            <person name="Olle B."/>
            <person name="Tanoue T."/>
            <person name="Arita M."/>
            <person name="Bucci V."/>
            <person name="Atarashi K."/>
            <person name="Xavier R."/>
            <person name="Honda K."/>
        </authorList>
    </citation>
    <scope>NUCLEOTIDE SEQUENCE [LARGE SCALE GENOMIC DNA]</scope>
    <source>
        <strain evidence="11">k04-0078-D8-1</strain>
    </source>
</reference>
<keyword evidence="4" id="KW-0804">Transcription</keyword>
<dbReference type="PANTHER" id="PTHR48111:SF32">
    <property type="entry name" value="STAGE 0 SPORULATION PROTEIN A HOMOLOG"/>
    <property type="match status" value="1"/>
</dbReference>
<dbReference type="SUPFAM" id="SSF52172">
    <property type="entry name" value="CheY-like"/>
    <property type="match status" value="1"/>
</dbReference>
<evidence type="ECO:0000256" key="2">
    <source>
        <dbReference type="ARBA" id="ARBA00023015"/>
    </source>
</evidence>
<evidence type="ECO:0000256" key="4">
    <source>
        <dbReference type="ARBA" id="ARBA00023163"/>
    </source>
</evidence>
<name>A0ABQ0BGC8_9FIRM</name>
<dbReference type="InterPro" id="IPR036388">
    <property type="entry name" value="WH-like_DNA-bd_sf"/>
</dbReference>
<dbReference type="Gene3D" id="1.10.10.10">
    <property type="entry name" value="Winged helix-like DNA-binding domain superfamily/Winged helix DNA-binding domain"/>
    <property type="match status" value="1"/>
</dbReference>
<gene>
    <name evidence="10" type="ORF">K040078D81_46330</name>
</gene>
<dbReference type="Pfam" id="PF00072">
    <property type="entry name" value="Response_reg"/>
    <property type="match status" value="1"/>
</dbReference>
<keyword evidence="3 7" id="KW-0238">DNA-binding</keyword>
<evidence type="ECO:0000259" key="9">
    <source>
        <dbReference type="PROSITE" id="PS51755"/>
    </source>
</evidence>
<evidence type="ECO:0000313" key="11">
    <source>
        <dbReference type="Proteomes" id="UP001600943"/>
    </source>
</evidence>